<reference evidence="1 2" key="1">
    <citation type="journal article" date="2009" name="PLoS Genet.">
        <title>The genome of Nectria haematococca: contribution of supernumerary chromosomes to gene expansion.</title>
        <authorList>
            <person name="Coleman J.J."/>
            <person name="Rounsley S.D."/>
            <person name="Rodriguez-Carres M."/>
            <person name="Kuo A."/>
            <person name="Wasmann C.C."/>
            <person name="Grimwood J."/>
            <person name="Schmutz J."/>
            <person name="Taga M."/>
            <person name="White G.J."/>
            <person name="Zhou S."/>
            <person name="Schwartz D.C."/>
            <person name="Freitag M."/>
            <person name="Ma L.J."/>
            <person name="Danchin E.G."/>
            <person name="Henrissat B."/>
            <person name="Coutinho P.M."/>
            <person name="Nelson D.R."/>
            <person name="Straney D."/>
            <person name="Napoli C.A."/>
            <person name="Barker B.M."/>
            <person name="Gribskov M."/>
            <person name="Rep M."/>
            <person name="Kroken S."/>
            <person name="Molnar I."/>
            <person name="Rensing C."/>
            <person name="Kennell J.C."/>
            <person name="Zamora J."/>
            <person name="Farman M.L."/>
            <person name="Selker E.U."/>
            <person name="Salamov A."/>
            <person name="Shapiro H."/>
            <person name="Pangilinan J."/>
            <person name="Lindquist E."/>
            <person name="Lamers C."/>
            <person name="Grigoriev I.V."/>
            <person name="Geiser D.M."/>
            <person name="Covert S.F."/>
            <person name="Temporini E."/>
            <person name="Vanetten H.D."/>
        </authorList>
    </citation>
    <scope>NUCLEOTIDE SEQUENCE [LARGE SCALE GENOMIC DNA]</scope>
    <source>
        <strain evidence="2">ATCC MYA-4622 / CBS 123669 / FGSC 9596 / NRRL 45880 / 77-13-4</strain>
    </source>
</reference>
<sequence>MVNPPPPSYEVATRRVDRHYLTCTRPGNEEILKPPTKYQVGTFAVRGWIASNGGTTAAVGPWWMDGEYRQTWEVAKPTPDQTTKPTKDRSTKEKVMQALRGLRGPRPEQETVSIFAVNGTPIQPGEIEYTMDTTESGDYDWTEKWGWKVKLTAYTYAKHVRCSQWTINYTMFLDDLPSLLQAGGISWKDTITDNGEDLFEPDFLPKRRWNWVRSSSCSPVSASGQKWKACVEERHWKKPFVERDFRDRLSAETVQRAKIYQRTGPGRYKFAMMYDLDTVYGNDISGQRVDVWHDGLAEEFAHFIRPLVPYDPYSATGCDVSDKMVEKRREPQSGHLRITYRQQ</sequence>
<dbReference type="KEGG" id="nhe:NECHADRAFT_84071"/>
<dbReference type="InParanoid" id="C7YZL6"/>
<dbReference type="Proteomes" id="UP000005206">
    <property type="component" value="Chromosome 8"/>
</dbReference>
<keyword evidence="2" id="KW-1185">Reference proteome</keyword>
<dbReference type="RefSeq" id="XP_003048536.1">
    <property type="nucleotide sequence ID" value="XM_003048490.1"/>
</dbReference>
<organism evidence="1 2">
    <name type="scientific">Fusarium vanettenii (strain ATCC MYA-4622 / CBS 123669 / FGSC 9596 / NRRL 45880 / 77-13-4)</name>
    <name type="common">Fusarium solani subsp. pisi</name>
    <dbReference type="NCBI Taxonomy" id="660122"/>
    <lineage>
        <taxon>Eukaryota</taxon>
        <taxon>Fungi</taxon>
        <taxon>Dikarya</taxon>
        <taxon>Ascomycota</taxon>
        <taxon>Pezizomycotina</taxon>
        <taxon>Sordariomycetes</taxon>
        <taxon>Hypocreomycetidae</taxon>
        <taxon>Hypocreales</taxon>
        <taxon>Nectriaceae</taxon>
        <taxon>Fusarium</taxon>
        <taxon>Fusarium solani species complex</taxon>
        <taxon>Fusarium vanettenii</taxon>
    </lineage>
</organism>
<evidence type="ECO:0000313" key="2">
    <source>
        <dbReference type="Proteomes" id="UP000005206"/>
    </source>
</evidence>
<proteinExistence type="predicted"/>
<gene>
    <name evidence="1" type="ORF">NECHADRAFT_84071</name>
</gene>
<dbReference type="OrthoDB" id="5089500at2759"/>
<protein>
    <submittedName>
        <fullName evidence="1">Uncharacterized protein</fullName>
    </submittedName>
</protein>
<name>C7YZL6_FUSV7</name>
<dbReference type="GeneID" id="9667613"/>
<evidence type="ECO:0000313" key="1">
    <source>
        <dbReference type="EMBL" id="EEU42823.1"/>
    </source>
</evidence>
<dbReference type="HOGENOM" id="CLU_869026_0_0_1"/>
<accession>C7YZL6</accession>
<dbReference type="AlphaFoldDB" id="C7YZL6"/>
<dbReference type="EMBL" id="GG698904">
    <property type="protein sequence ID" value="EEU42823.1"/>
    <property type="molecule type" value="Genomic_DNA"/>
</dbReference>
<dbReference type="VEuPathDB" id="FungiDB:NECHADRAFT_84071"/>